<dbReference type="Proteomes" id="UP000198393">
    <property type="component" value="Unassembled WGS sequence"/>
</dbReference>
<dbReference type="EMBL" id="FZPD01000008">
    <property type="protein sequence ID" value="SNT39882.1"/>
    <property type="molecule type" value="Genomic_DNA"/>
</dbReference>
<protein>
    <submittedName>
        <fullName evidence="1">Uncharacterized protein</fullName>
    </submittedName>
</protein>
<evidence type="ECO:0000313" key="2">
    <source>
        <dbReference type="Proteomes" id="UP000198393"/>
    </source>
</evidence>
<reference evidence="1 2" key="1">
    <citation type="submission" date="2017-06" db="EMBL/GenBank/DDBJ databases">
        <authorList>
            <person name="Kim H.J."/>
            <person name="Triplett B.A."/>
        </authorList>
    </citation>
    <scope>NUCLEOTIDE SEQUENCE [LARGE SCALE GENOMIC DNA]</scope>
    <source>
        <strain evidence="1 2">DSM 19307</strain>
    </source>
</reference>
<keyword evidence="2" id="KW-1185">Reference proteome</keyword>
<organism evidence="1 2">
    <name type="scientific">Ekhidna lutea</name>
    <dbReference type="NCBI Taxonomy" id="447679"/>
    <lineage>
        <taxon>Bacteria</taxon>
        <taxon>Pseudomonadati</taxon>
        <taxon>Bacteroidota</taxon>
        <taxon>Cytophagia</taxon>
        <taxon>Cytophagales</taxon>
        <taxon>Reichenbachiellaceae</taxon>
        <taxon>Ekhidna</taxon>
    </lineage>
</organism>
<dbReference type="AlphaFoldDB" id="A0A239MCI4"/>
<gene>
    <name evidence="1" type="ORF">SAMN05421640_3774</name>
</gene>
<dbReference type="RefSeq" id="WP_144017490.1">
    <property type="nucleotide sequence ID" value="NZ_FZPD01000008.1"/>
</dbReference>
<evidence type="ECO:0000313" key="1">
    <source>
        <dbReference type="EMBL" id="SNT39882.1"/>
    </source>
</evidence>
<proteinExistence type="predicted"/>
<name>A0A239MCI4_EKHLU</name>
<accession>A0A239MCI4</accession>
<sequence length="173" mass="20240">MKRTLTFLLLLIAIVSKGQDLSLKELINYVVGGTWTSINEDNDGEPEGYKSYYMNFSIWSDDESVIGTIYGVKNNGDTIQLIEVWNFIDKANQSIFYVHRTTWGSYATGTIQTYEGKHIDIQFKSTTAEGQQYFTRDLHYIEERNRMRAVTYHKSKEGEEWKEANRSEWTRTY</sequence>
<dbReference type="OrthoDB" id="9841655at2"/>